<accession>A0A7Y6TZB5</accession>
<dbReference type="PANTHER" id="PTHR33217">
    <property type="entry name" value="TRANSPOSASE FOR INSERTION SEQUENCE ELEMENT IS1081"/>
    <property type="match status" value="1"/>
</dbReference>
<protein>
    <recommendedName>
        <fullName evidence="6">Mutator family transposase</fullName>
    </recommendedName>
</protein>
<dbReference type="InterPro" id="IPR001207">
    <property type="entry name" value="Transposase_mutator"/>
</dbReference>
<keyword evidence="8" id="KW-1185">Reference proteome</keyword>
<dbReference type="Pfam" id="PF00872">
    <property type="entry name" value="Transposase_mut"/>
    <property type="match status" value="1"/>
</dbReference>
<comment type="function">
    <text evidence="1 6">Required for the transposition of the insertion element.</text>
</comment>
<keyword evidence="6" id="KW-0814">Transposable element</keyword>
<dbReference type="AlphaFoldDB" id="A0A7Y6TZB5"/>
<dbReference type="GO" id="GO:0006313">
    <property type="term" value="P:DNA transposition"/>
    <property type="evidence" value="ECO:0007669"/>
    <property type="project" value="UniProtKB-UniRule"/>
</dbReference>
<keyword evidence="5 6" id="KW-0233">DNA recombination</keyword>
<keyword evidence="4 6" id="KW-0238">DNA-binding</keyword>
<evidence type="ECO:0000256" key="1">
    <source>
        <dbReference type="ARBA" id="ARBA00002190"/>
    </source>
</evidence>
<organism evidence="7 8">
    <name type="scientific">Piscinibacter koreensis</name>
    <dbReference type="NCBI Taxonomy" id="2742824"/>
    <lineage>
        <taxon>Bacteria</taxon>
        <taxon>Pseudomonadati</taxon>
        <taxon>Pseudomonadota</taxon>
        <taxon>Betaproteobacteria</taxon>
        <taxon>Burkholderiales</taxon>
        <taxon>Sphaerotilaceae</taxon>
        <taxon>Piscinibacter</taxon>
    </lineage>
</organism>
<evidence type="ECO:0000256" key="5">
    <source>
        <dbReference type="ARBA" id="ARBA00023172"/>
    </source>
</evidence>
<dbReference type="Proteomes" id="UP000529637">
    <property type="component" value="Unassembled WGS sequence"/>
</dbReference>
<dbReference type="PANTHER" id="PTHR33217:SF8">
    <property type="entry name" value="MUTATOR FAMILY TRANSPOSASE"/>
    <property type="match status" value="1"/>
</dbReference>
<dbReference type="RefSeq" id="WP_176071816.1">
    <property type="nucleotide sequence ID" value="NZ_JABWMJ010000021.1"/>
</dbReference>
<comment type="caution">
    <text evidence="7">The sequence shown here is derived from an EMBL/GenBank/DDBJ whole genome shotgun (WGS) entry which is preliminary data.</text>
</comment>
<evidence type="ECO:0000313" key="7">
    <source>
        <dbReference type="EMBL" id="NUZ08960.1"/>
    </source>
</evidence>
<dbReference type="GO" id="GO:0003677">
    <property type="term" value="F:DNA binding"/>
    <property type="evidence" value="ECO:0007669"/>
    <property type="project" value="UniProtKB-UniRule"/>
</dbReference>
<sequence>MTSIGTTVLASLPLCRRYQVLCANVAQLHVRCYGTHVPHDARWIIGVTALAEREILGAWISRDAVSNSWSLELQELRRRGVERVELAATGDLRSLREGLRTSFPGATALPSFAERLEGSLSQVAARHRSGAQQCLTEILQSASGLHARELLGAAESGPWGAKYPEILEDWRLALEQGWVLWTLPPALRRAVLSGDGAAAALNRSLRKAVARHGCFADVDEAHAFVVAALARAERRLQASRANAVTEHNHHREGFRPRMDALGV</sequence>
<reference evidence="7 8" key="1">
    <citation type="submission" date="2020-06" db="EMBL/GenBank/DDBJ databases">
        <title>Schlegella sp. ID0723 isolated from air conditioner.</title>
        <authorList>
            <person name="Kim D.Y."/>
            <person name="Kim D.-U."/>
        </authorList>
    </citation>
    <scope>NUCLEOTIDE SEQUENCE [LARGE SCALE GENOMIC DNA]</scope>
    <source>
        <strain evidence="7 8">ID0723</strain>
    </source>
</reference>
<evidence type="ECO:0000256" key="3">
    <source>
        <dbReference type="ARBA" id="ARBA00022578"/>
    </source>
</evidence>
<gene>
    <name evidence="7" type="ORF">HQN59_24770</name>
</gene>
<keyword evidence="3 6" id="KW-0815">Transposition</keyword>
<evidence type="ECO:0000256" key="4">
    <source>
        <dbReference type="ARBA" id="ARBA00023125"/>
    </source>
</evidence>
<evidence type="ECO:0000256" key="2">
    <source>
        <dbReference type="ARBA" id="ARBA00010961"/>
    </source>
</evidence>
<dbReference type="GO" id="GO:0004803">
    <property type="term" value="F:transposase activity"/>
    <property type="evidence" value="ECO:0007669"/>
    <property type="project" value="UniProtKB-UniRule"/>
</dbReference>
<comment type="similarity">
    <text evidence="2 6">Belongs to the transposase mutator family.</text>
</comment>
<evidence type="ECO:0000256" key="6">
    <source>
        <dbReference type="RuleBase" id="RU365089"/>
    </source>
</evidence>
<name>A0A7Y6TZB5_9BURK</name>
<dbReference type="EMBL" id="JABWMJ010000021">
    <property type="protein sequence ID" value="NUZ08960.1"/>
    <property type="molecule type" value="Genomic_DNA"/>
</dbReference>
<proteinExistence type="inferred from homology"/>
<evidence type="ECO:0000313" key="8">
    <source>
        <dbReference type="Proteomes" id="UP000529637"/>
    </source>
</evidence>